<sequence>MSATSSIDGPKRTIRRDDETTKFWAKIKRYRNDYNLSKDSDRIQAVLTFLVNKFNDELRLTSRVKQDLLAELEILVAEGFRIINEAEDNQRSAREHGVTKYLDRVQTVLESRHN</sequence>
<evidence type="ECO:0000313" key="1">
    <source>
        <dbReference type="EMBL" id="KAF9542520.1"/>
    </source>
</evidence>
<evidence type="ECO:0000313" key="2">
    <source>
        <dbReference type="Proteomes" id="UP000723463"/>
    </source>
</evidence>
<dbReference type="AlphaFoldDB" id="A0A9P6F490"/>
<keyword evidence="2" id="KW-1185">Reference proteome</keyword>
<gene>
    <name evidence="1" type="ORF">EC957_001889</name>
</gene>
<name>A0A9P6F490_9FUNG</name>
<dbReference type="EMBL" id="JAAAXW010000136">
    <property type="protein sequence ID" value="KAF9542520.1"/>
    <property type="molecule type" value="Genomic_DNA"/>
</dbReference>
<proteinExistence type="predicted"/>
<reference evidence="1" key="1">
    <citation type="journal article" date="2020" name="Fungal Divers.">
        <title>Resolving the Mortierellaceae phylogeny through synthesis of multi-gene phylogenetics and phylogenomics.</title>
        <authorList>
            <person name="Vandepol N."/>
            <person name="Liber J."/>
            <person name="Desiro A."/>
            <person name="Na H."/>
            <person name="Kennedy M."/>
            <person name="Barry K."/>
            <person name="Grigoriev I.V."/>
            <person name="Miller A.N."/>
            <person name="O'Donnell K."/>
            <person name="Stajich J.E."/>
            <person name="Bonito G."/>
        </authorList>
    </citation>
    <scope>NUCLEOTIDE SEQUENCE</scope>
    <source>
        <strain evidence="1">NRRL 2591</strain>
    </source>
</reference>
<accession>A0A9P6F490</accession>
<organism evidence="1 2">
    <name type="scientific">Mortierella hygrophila</name>
    <dbReference type="NCBI Taxonomy" id="979708"/>
    <lineage>
        <taxon>Eukaryota</taxon>
        <taxon>Fungi</taxon>
        <taxon>Fungi incertae sedis</taxon>
        <taxon>Mucoromycota</taxon>
        <taxon>Mortierellomycotina</taxon>
        <taxon>Mortierellomycetes</taxon>
        <taxon>Mortierellales</taxon>
        <taxon>Mortierellaceae</taxon>
        <taxon>Mortierella</taxon>
    </lineage>
</organism>
<protein>
    <submittedName>
        <fullName evidence="1">Uncharacterized protein</fullName>
    </submittedName>
</protein>
<dbReference type="Proteomes" id="UP000723463">
    <property type="component" value="Unassembled WGS sequence"/>
</dbReference>
<comment type="caution">
    <text evidence="1">The sequence shown here is derived from an EMBL/GenBank/DDBJ whole genome shotgun (WGS) entry which is preliminary data.</text>
</comment>